<dbReference type="Gene3D" id="2.60.40.10">
    <property type="entry name" value="Immunoglobulins"/>
    <property type="match status" value="1"/>
</dbReference>
<evidence type="ECO:0000313" key="3">
    <source>
        <dbReference type="Proteomes" id="UP000245119"/>
    </source>
</evidence>
<comment type="caution">
    <text evidence="2">The sequence shown here is derived from an EMBL/GenBank/DDBJ whole genome shotgun (WGS) entry which is preliminary data.</text>
</comment>
<dbReference type="GO" id="GO:0032589">
    <property type="term" value="C:neuron projection membrane"/>
    <property type="evidence" value="ECO:0007669"/>
    <property type="project" value="TreeGrafter"/>
</dbReference>
<dbReference type="STRING" id="400727.A0A2T7NE73"/>
<dbReference type="CDD" id="cd00096">
    <property type="entry name" value="Ig"/>
    <property type="match status" value="1"/>
</dbReference>
<dbReference type="InterPro" id="IPR007110">
    <property type="entry name" value="Ig-like_dom"/>
</dbReference>
<keyword evidence="3" id="KW-1185">Reference proteome</keyword>
<gene>
    <name evidence="2" type="ORF">C0Q70_19958</name>
</gene>
<reference evidence="2 3" key="1">
    <citation type="submission" date="2018-04" db="EMBL/GenBank/DDBJ databases">
        <title>The genome of golden apple snail Pomacea canaliculata provides insight into stress tolerance and invasive adaptation.</title>
        <authorList>
            <person name="Liu C."/>
            <person name="Liu B."/>
            <person name="Ren Y."/>
            <person name="Zhang Y."/>
            <person name="Wang H."/>
            <person name="Li S."/>
            <person name="Jiang F."/>
            <person name="Yin L."/>
            <person name="Zhang G."/>
            <person name="Qian W."/>
            <person name="Fan W."/>
        </authorList>
    </citation>
    <scope>NUCLEOTIDE SEQUENCE [LARGE SCALE GENOMIC DNA]</scope>
    <source>
        <strain evidence="2">SZHN2017</strain>
        <tissue evidence="2">Muscle</tissue>
    </source>
</reference>
<dbReference type="Proteomes" id="UP000245119">
    <property type="component" value="Linkage Group LG13"/>
</dbReference>
<dbReference type="InterPro" id="IPR036179">
    <property type="entry name" value="Ig-like_dom_sf"/>
</dbReference>
<dbReference type="InterPro" id="IPR037448">
    <property type="entry name" value="Zig-8"/>
</dbReference>
<dbReference type="Pfam" id="PF07686">
    <property type="entry name" value="V-set"/>
    <property type="match status" value="1"/>
</dbReference>
<dbReference type="PROSITE" id="PS50835">
    <property type="entry name" value="IG_LIKE"/>
    <property type="match status" value="1"/>
</dbReference>
<dbReference type="SMART" id="SM00409">
    <property type="entry name" value="IG"/>
    <property type="match status" value="1"/>
</dbReference>
<dbReference type="InterPro" id="IPR013106">
    <property type="entry name" value="Ig_V-set"/>
</dbReference>
<dbReference type="InterPro" id="IPR003598">
    <property type="entry name" value="Ig_sub2"/>
</dbReference>
<feature type="domain" description="Ig-like" evidence="1">
    <location>
        <begin position="49"/>
        <end position="143"/>
    </location>
</feature>
<dbReference type="AlphaFoldDB" id="A0A2T7NE73"/>
<dbReference type="SUPFAM" id="SSF48726">
    <property type="entry name" value="Immunoglobulin"/>
    <property type="match status" value="1"/>
</dbReference>
<dbReference type="GO" id="GO:0050808">
    <property type="term" value="P:synapse organization"/>
    <property type="evidence" value="ECO:0007669"/>
    <property type="project" value="TreeGrafter"/>
</dbReference>
<dbReference type="EMBL" id="PZQS01000013">
    <property type="protein sequence ID" value="PVD19469.1"/>
    <property type="molecule type" value="Genomic_DNA"/>
</dbReference>
<dbReference type="InterPro" id="IPR003599">
    <property type="entry name" value="Ig_sub"/>
</dbReference>
<accession>A0A2T7NE73</accession>
<dbReference type="OrthoDB" id="190835at2759"/>
<evidence type="ECO:0000259" key="1">
    <source>
        <dbReference type="PROSITE" id="PS50835"/>
    </source>
</evidence>
<organism evidence="2 3">
    <name type="scientific">Pomacea canaliculata</name>
    <name type="common">Golden apple snail</name>
    <dbReference type="NCBI Taxonomy" id="400727"/>
    <lineage>
        <taxon>Eukaryota</taxon>
        <taxon>Metazoa</taxon>
        <taxon>Spiralia</taxon>
        <taxon>Lophotrochozoa</taxon>
        <taxon>Mollusca</taxon>
        <taxon>Gastropoda</taxon>
        <taxon>Caenogastropoda</taxon>
        <taxon>Architaenioglossa</taxon>
        <taxon>Ampullarioidea</taxon>
        <taxon>Ampullariidae</taxon>
        <taxon>Pomacea</taxon>
    </lineage>
</organism>
<sequence length="173" mass="19269">MKTVDVVPLADGGSNCIAQQLLVNVCIRVTKDSRGTDNYVQEARPGVVPRFLSTNTNLNRHRGDTAVLECAVENLGDRQVIWRKASSTSPITVGTDSFVEDARIEAEHPPGSSQWNLVIRDLRPEDAGVYECQVSSKQFRYLRHHVTLLVSGKSRFFLSDQVNGTRLDKPTFL</sequence>
<evidence type="ECO:0000313" key="2">
    <source>
        <dbReference type="EMBL" id="PVD19469.1"/>
    </source>
</evidence>
<name>A0A2T7NE73_POMCA</name>
<dbReference type="PANTHER" id="PTHR23279:SF36">
    <property type="entry name" value="DEFECTIVE PROBOSCIS EXTENSION RESPONSE 9, ISOFORM A"/>
    <property type="match status" value="1"/>
</dbReference>
<protein>
    <recommendedName>
        <fullName evidence="1">Ig-like domain-containing protein</fullName>
    </recommendedName>
</protein>
<dbReference type="PANTHER" id="PTHR23279">
    <property type="entry name" value="DEFECTIVE PROBOSCIS EXTENSION RESPONSE DPR -RELATED"/>
    <property type="match status" value="1"/>
</dbReference>
<dbReference type="SMART" id="SM00408">
    <property type="entry name" value="IGc2"/>
    <property type="match status" value="1"/>
</dbReference>
<dbReference type="InterPro" id="IPR013783">
    <property type="entry name" value="Ig-like_fold"/>
</dbReference>
<proteinExistence type="predicted"/>